<evidence type="ECO:0000313" key="2">
    <source>
        <dbReference type="Proteomes" id="UP000191931"/>
    </source>
</evidence>
<keyword evidence="2" id="KW-1185">Reference proteome</keyword>
<protein>
    <recommendedName>
        <fullName evidence="3">Transposase</fullName>
    </recommendedName>
</protein>
<dbReference type="AlphaFoldDB" id="A0A1W1HEZ1"/>
<evidence type="ECO:0008006" key="3">
    <source>
        <dbReference type="Google" id="ProtNLM"/>
    </source>
</evidence>
<dbReference type="EMBL" id="FWEV01000186">
    <property type="protein sequence ID" value="SLM31071.1"/>
    <property type="molecule type" value="Genomic_DNA"/>
</dbReference>
<sequence length="359" mass="41327">MFKNQRFKDSQGNESQSYFERAGNSLCHKSTKGLEELACRYARDTTYTKAVEAVIDVSGEQQLSDQCIHQMVADRAKQVSEEWAVQARLTLETAEMPEINPTVDLYDEEIDEVCLTVDDILVKEQKLCRDHIPKEKRHFIPTTLVLLEKKNHKFSYLLGGVDEASETQVGVSEMITSSLIKEYGSDSQPINIVAINDGARDIRSLLSFTFGMIVTVILDWYHLKKKVNEHMSMFGLPIEEKKEMIKEVLHCLWRGHIDEAMRIIEQKEVSSERKIRKQNLLEYLEKHRSEIINYKKRKKLGKYIGSGRVESGVNSIIGRRQKRNGMSWSKSGSKSLGILKAVQLNEQWHELFFSQRKAA</sequence>
<organism evidence="1 2">
    <name type="scientific">Desulfamplus magnetovallimortis</name>
    <dbReference type="NCBI Taxonomy" id="1246637"/>
    <lineage>
        <taxon>Bacteria</taxon>
        <taxon>Pseudomonadati</taxon>
        <taxon>Thermodesulfobacteriota</taxon>
        <taxon>Desulfobacteria</taxon>
        <taxon>Desulfobacterales</taxon>
        <taxon>Desulfobacteraceae</taxon>
        <taxon>Desulfamplus</taxon>
    </lineage>
</organism>
<dbReference type="STRING" id="1246637.MTBBW1_2660004"/>
<evidence type="ECO:0000313" key="1">
    <source>
        <dbReference type="EMBL" id="SLM31071.1"/>
    </source>
</evidence>
<dbReference type="Proteomes" id="UP000191931">
    <property type="component" value="Unassembled WGS sequence"/>
</dbReference>
<gene>
    <name evidence="1" type="ORF">MTBBW1_2660004</name>
</gene>
<accession>A0A1W1HEZ1</accession>
<reference evidence="1 2" key="1">
    <citation type="submission" date="2017-03" db="EMBL/GenBank/DDBJ databases">
        <authorList>
            <person name="Afonso C.L."/>
            <person name="Miller P.J."/>
            <person name="Scott M.A."/>
            <person name="Spackman E."/>
            <person name="Goraichik I."/>
            <person name="Dimitrov K.M."/>
            <person name="Suarez D.L."/>
            <person name="Swayne D.E."/>
        </authorList>
    </citation>
    <scope>NUCLEOTIDE SEQUENCE [LARGE SCALE GENOMIC DNA]</scope>
    <source>
        <strain evidence="1">PRJEB14757</strain>
    </source>
</reference>
<dbReference type="OrthoDB" id="5418716at2"/>
<name>A0A1W1HEZ1_9BACT</name>
<proteinExistence type="predicted"/>
<dbReference type="RefSeq" id="WP_080809863.1">
    <property type="nucleotide sequence ID" value="NZ_LT828573.1"/>
</dbReference>